<dbReference type="Pfam" id="PF00588">
    <property type="entry name" value="SpoU_methylase"/>
    <property type="match status" value="1"/>
</dbReference>
<dbReference type="PANTHER" id="PTHR46429">
    <property type="entry name" value="23S RRNA (GUANOSINE-2'-O-)-METHYLTRANSFERASE RLMB"/>
    <property type="match status" value="1"/>
</dbReference>
<dbReference type="SUPFAM" id="SSF55315">
    <property type="entry name" value="L30e-like"/>
    <property type="match status" value="1"/>
</dbReference>
<dbReference type="InterPro" id="IPR013123">
    <property type="entry name" value="SpoU_subst-bd"/>
</dbReference>
<dbReference type="GO" id="GO:0006396">
    <property type="term" value="P:RNA processing"/>
    <property type="evidence" value="ECO:0007669"/>
    <property type="project" value="InterPro"/>
</dbReference>
<dbReference type="SMART" id="SM00967">
    <property type="entry name" value="SpoU_sub_bind"/>
    <property type="match status" value="1"/>
</dbReference>
<dbReference type="PANTHER" id="PTHR46429:SF1">
    <property type="entry name" value="23S RRNA (GUANOSINE-2'-O-)-METHYLTRANSFERASE RLMB"/>
    <property type="match status" value="1"/>
</dbReference>
<reference evidence="4" key="1">
    <citation type="journal article" date="2023" name="Comput. Struct. Biotechnol. J.">
        <title>Discovery of a novel marine Bacteroidetes with a rich repertoire of carbohydrate-active enzymes.</title>
        <authorList>
            <person name="Chen B."/>
            <person name="Liu G."/>
            <person name="Chen Q."/>
            <person name="Wang H."/>
            <person name="Liu L."/>
            <person name="Tang K."/>
        </authorList>
    </citation>
    <scope>NUCLEOTIDE SEQUENCE</scope>
    <source>
        <strain evidence="4">TK19036</strain>
    </source>
</reference>
<proteinExistence type="predicted"/>
<dbReference type="InterPro" id="IPR001537">
    <property type="entry name" value="SpoU_MeTrfase"/>
</dbReference>
<dbReference type="NCBIfam" id="TIGR00186">
    <property type="entry name" value="rRNA_methyl_3"/>
    <property type="match status" value="1"/>
</dbReference>
<dbReference type="AlphaFoldDB" id="A0AA49Q0H9"/>
<dbReference type="InterPro" id="IPR004441">
    <property type="entry name" value="rRNA_MeTrfase_TrmH"/>
</dbReference>
<keyword evidence="2" id="KW-0808">Transferase</keyword>
<evidence type="ECO:0000313" key="4">
    <source>
        <dbReference type="EMBL" id="WKN40162.1"/>
    </source>
</evidence>
<name>A0AA49Q0H9_9BACT</name>
<evidence type="ECO:0000259" key="3">
    <source>
        <dbReference type="SMART" id="SM00967"/>
    </source>
</evidence>
<feature type="domain" description="RNA 2-O ribose methyltransferase substrate binding" evidence="3">
    <location>
        <begin position="9"/>
        <end position="83"/>
    </location>
</feature>
<protein>
    <submittedName>
        <fullName evidence="4">23S rRNA (Guanosine(2251)-2'-O)-methyltransferase RlmB</fullName>
    </submittedName>
</protein>
<organism evidence="4">
    <name type="scientific">Roseihalotalea indica</name>
    <dbReference type="NCBI Taxonomy" id="2867963"/>
    <lineage>
        <taxon>Bacteria</taxon>
        <taxon>Pseudomonadati</taxon>
        <taxon>Bacteroidota</taxon>
        <taxon>Cytophagia</taxon>
        <taxon>Cytophagales</taxon>
        <taxon>Catalimonadaceae</taxon>
        <taxon>Roseihalotalea</taxon>
    </lineage>
</organism>
<dbReference type="Gene3D" id="3.30.1330.30">
    <property type="match status" value="1"/>
</dbReference>
<dbReference type="GO" id="GO:0005829">
    <property type="term" value="C:cytosol"/>
    <property type="evidence" value="ECO:0007669"/>
    <property type="project" value="TreeGrafter"/>
</dbReference>
<dbReference type="InterPro" id="IPR029026">
    <property type="entry name" value="tRNA_m1G_MTases_N"/>
</dbReference>
<sequence length="249" mass="27347">MNQHPKSDIAFGTRAVMEALQADREIERILVQKGTQSDMFRELITEARQRHIPVSQVPIEKLNRVTRKNHQGVIAFISSVVYASLDHIINESYQRGQEPFLVIVDRVTDVRNFGAIARTAECLGVHGIVIPDKGNARLGGDAMKASAGALNYIPICREENLKRTIQYLKSSGIRVIACTEKTDNLLPQQDLQGPIALLMGSEEDGISEAYLKLADASVKIPMTGQVASLNVSVAAAIGLYEIVRQRGNT</sequence>
<accession>A0AA49Q0H9</accession>
<reference evidence="4" key="2">
    <citation type="journal article" date="2024" name="Antonie Van Leeuwenhoek">
        <title>Roseihalotalea indica gen. nov., sp. nov., a halophilic Bacteroidetes from mesopelagic Southwest Indian Ocean with higher carbohydrate metabolic potential.</title>
        <authorList>
            <person name="Chen B."/>
            <person name="Zhang M."/>
            <person name="Lin D."/>
            <person name="Ye J."/>
            <person name="Tang K."/>
        </authorList>
    </citation>
    <scope>NUCLEOTIDE SEQUENCE</scope>
    <source>
        <strain evidence="4">TK19036</strain>
    </source>
</reference>
<dbReference type="InterPro" id="IPR029028">
    <property type="entry name" value="Alpha/beta_knot_MTases"/>
</dbReference>
<dbReference type="GO" id="GO:0003723">
    <property type="term" value="F:RNA binding"/>
    <property type="evidence" value="ECO:0007669"/>
    <property type="project" value="InterPro"/>
</dbReference>
<dbReference type="GO" id="GO:0008173">
    <property type="term" value="F:RNA methyltransferase activity"/>
    <property type="evidence" value="ECO:0007669"/>
    <property type="project" value="InterPro"/>
</dbReference>
<dbReference type="Gene3D" id="3.40.1280.10">
    <property type="match status" value="1"/>
</dbReference>
<keyword evidence="1" id="KW-0489">Methyltransferase</keyword>
<dbReference type="Pfam" id="PF08032">
    <property type="entry name" value="SpoU_sub_bind"/>
    <property type="match status" value="1"/>
</dbReference>
<evidence type="ECO:0000256" key="1">
    <source>
        <dbReference type="ARBA" id="ARBA00022603"/>
    </source>
</evidence>
<dbReference type="EMBL" id="CP120682">
    <property type="protein sequence ID" value="WKN40162.1"/>
    <property type="molecule type" value="Genomic_DNA"/>
</dbReference>
<dbReference type="CDD" id="cd18103">
    <property type="entry name" value="SpoU-like_RlmB"/>
    <property type="match status" value="1"/>
</dbReference>
<dbReference type="InterPro" id="IPR029064">
    <property type="entry name" value="Ribosomal_eL30-like_sf"/>
</dbReference>
<dbReference type="GO" id="GO:0032259">
    <property type="term" value="P:methylation"/>
    <property type="evidence" value="ECO:0007669"/>
    <property type="project" value="UniProtKB-KW"/>
</dbReference>
<dbReference type="SUPFAM" id="SSF75217">
    <property type="entry name" value="alpha/beta knot"/>
    <property type="match status" value="1"/>
</dbReference>
<gene>
    <name evidence="4" type="primary">rlmB</name>
    <name evidence="4" type="ORF">K4G66_15820</name>
</gene>
<evidence type="ECO:0000256" key="2">
    <source>
        <dbReference type="ARBA" id="ARBA00022679"/>
    </source>
</evidence>